<dbReference type="CDD" id="cd00082">
    <property type="entry name" value="HisKA"/>
    <property type="match status" value="1"/>
</dbReference>
<dbReference type="Gene3D" id="2.60.40.10">
    <property type="entry name" value="Immunoglobulins"/>
    <property type="match status" value="1"/>
</dbReference>
<feature type="domain" description="Histidine kinase" evidence="5">
    <location>
        <begin position="925"/>
        <end position="1142"/>
    </location>
</feature>
<sequence length="1153" mass="131488">MRNNHLTKHNGDEQLRCRFSVLINRHKMFGNMFKLAVWGVMLLLIGVAAGYSKVNATGIQAGSESLFGTSQQAQLLIQNWMVGDGLPVNAVVDINQCNRGFIWFTTYEGIVRYDGVEFRTYNTSEYPEINTNRFTWIKADPFDPEVMWFVTEYGGMLKMKNGVFTFFNEENGFTDAKSSTPFAWDGKLMFATENGLFYYDHAQEAMRPFVFPAMDEVNPYFTSYATDQFGSLYLTTLNEVIAINPQRDVLKFDVPGYHPDRSRLLSYRGSVILYVIPSLYYINAETFEKVEVNDQHDTFNGLGIMVGDDRLFINSSSGISVFGKDATLNLNEQFFVEDLSAAGLLRYQPFKIGDTWFFPTNKGKMITANGVHFNVIDRNEYPLLQNVTKSFQDKDGNIWLASLFNGLIRVSDALVYSIRTRDEAGDDRLMGIYEDSRGDIWMSTRRGQIYRKQENMQPQPFPLLPGRNPLMDVYVFASDADGTLYAGVNRFGIAKQRPDGYFEWLSTDLHQDVLEIRALHIADDQTMWVGLLSGLRKLRNGVSVSYACQDQMSRAFVQQIKADGEGGLWIATLRAGLFYLNDSTGDCKHYTTRDGLGNNSVRGIYLDRYDTGTVWIATEGGGLTRYKNTELKTVNASMGLFRDLLHNVTEDFRGRLWMSTNHGIFFVYKEDVNQLLDDDKLRIRSTVFTERQGLANSEGNGGFQSSFILRDNGQLFFATQMGMAFFETNEIESERVSPIPIIDLFTSEGVVSQFPDKLVLPAGDDDFMINYTSIAFNAPDAVRFWYKLEGYEDRWTAAGNRRITSYTNLPPKTYQFVLTATDPLDPQFTQAAQTRLIITIQPHFYQTWWFRTVLACMLVLVLYSGYHYRIGAYERQERLLTRKVDERTSELLAEKEAALKQQRLIAMQANDLKQLNEVKDRFFSIIAHDLRGPFMGIRGLIELIRDHREELDDEKYEEVLDLLHSSAENHSKLLDNLLNWARIQLNQVKVTPAETNVRQVMQAAAASWELPAQSKSLRFNMQLSDFQLTTDQNMIITILRNLISNAVKFSWPDSEIILKTYKDDRTAVFEIQDFGTGMSEKQLRKLFTLEKEVSHKGTSEETGTGLGLVLVSDMVKMLNGTIEVKSKKGIGTLFRVKIPLIEPEITAGEAEQS</sequence>
<dbReference type="PRINTS" id="PR00344">
    <property type="entry name" value="BCTRLSENSOR"/>
</dbReference>
<dbReference type="EC" id="2.7.13.3" evidence="2"/>
<feature type="transmembrane region" description="Helical" evidence="4">
    <location>
        <begin position="32"/>
        <end position="51"/>
    </location>
</feature>
<dbReference type="EMBL" id="CP027806">
    <property type="protein sequence ID" value="AXJ01217.1"/>
    <property type="molecule type" value="Genomic_DNA"/>
</dbReference>
<evidence type="ECO:0000313" key="7">
    <source>
        <dbReference type="Proteomes" id="UP000254808"/>
    </source>
</evidence>
<keyword evidence="4" id="KW-1133">Transmembrane helix</keyword>
<dbReference type="Pfam" id="PF07495">
    <property type="entry name" value="Y_Y_Y"/>
    <property type="match status" value="1"/>
</dbReference>
<keyword evidence="6" id="KW-0808">Transferase</keyword>
<dbReference type="Gene3D" id="3.30.565.10">
    <property type="entry name" value="Histidine kinase-like ATPase, C-terminal domain"/>
    <property type="match status" value="1"/>
</dbReference>
<dbReference type="GO" id="GO:0000155">
    <property type="term" value="F:phosphorelay sensor kinase activity"/>
    <property type="evidence" value="ECO:0007669"/>
    <property type="project" value="InterPro"/>
</dbReference>
<dbReference type="Proteomes" id="UP000254808">
    <property type="component" value="Chromosome"/>
</dbReference>
<dbReference type="InterPro" id="IPR003594">
    <property type="entry name" value="HATPase_dom"/>
</dbReference>
<dbReference type="SUPFAM" id="SSF63829">
    <property type="entry name" value="Calcium-dependent phosphotriesterase"/>
    <property type="match status" value="3"/>
</dbReference>
<reference evidence="6 7" key="1">
    <citation type="submission" date="2018-03" db="EMBL/GenBank/DDBJ databases">
        <title>Phenotypic and genomic properties of Cyclonatronum proteinivorum gen. nov., sp. nov., a haloalkaliphilic bacteroidete from soda lakes possessing Na+-translocating rhodopsin.</title>
        <authorList>
            <person name="Toshchakov S.V."/>
            <person name="Korzhenkov A."/>
            <person name="Samarov N.I."/>
            <person name="Kublanov I.V."/>
            <person name="Muntyan M.S."/>
            <person name="Sorokin D.Y."/>
        </authorList>
    </citation>
    <scope>NUCLEOTIDE SEQUENCE [LARGE SCALE GENOMIC DNA]</scope>
    <source>
        <strain evidence="6 7">Omega</strain>
    </source>
</reference>
<dbReference type="Gene3D" id="1.10.287.130">
    <property type="match status" value="1"/>
</dbReference>
<evidence type="ECO:0000259" key="5">
    <source>
        <dbReference type="PROSITE" id="PS50109"/>
    </source>
</evidence>
<dbReference type="InterPro" id="IPR011123">
    <property type="entry name" value="Y_Y_Y"/>
</dbReference>
<dbReference type="InterPro" id="IPR004358">
    <property type="entry name" value="Sig_transdc_His_kin-like_C"/>
</dbReference>
<dbReference type="InterPro" id="IPR005467">
    <property type="entry name" value="His_kinase_dom"/>
</dbReference>
<dbReference type="PANTHER" id="PTHR43547:SF2">
    <property type="entry name" value="HYBRID SIGNAL TRANSDUCTION HISTIDINE KINASE C"/>
    <property type="match status" value="1"/>
</dbReference>
<dbReference type="InterPro" id="IPR036890">
    <property type="entry name" value="HATPase_C_sf"/>
</dbReference>
<gene>
    <name evidence="6" type="ORF">CYPRO_1967</name>
</gene>
<dbReference type="PROSITE" id="PS50109">
    <property type="entry name" value="HIS_KIN"/>
    <property type="match status" value="1"/>
</dbReference>
<evidence type="ECO:0000256" key="2">
    <source>
        <dbReference type="ARBA" id="ARBA00012438"/>
    </source>
</evidence>
<dbReference type="Pfam" id="PF02518">
    <property type="entry name" value="HATPase_c"/>
    <property type="match status" value="1"/>
</dbReference>
<keyword evidence="6" id="KW-0418">Kinase</keyword>
<dbReference type="SMART" id="SM00387">
    <property type="entry name" value="HATPase_c"/>
    <property type="match status" value="1"/>
</dbReference>
<dbReference type="PANTHER" id="PTHR43547">
    <property type="entry name" value="TWO-COMPONENT HISTIDINE KINASE"/>
    <property type="match status" value="1"/>
</dbReference>
<dbReference type="InterPro" id="IPR036097">
    <property type="entry name" value="HisK_dim/P_sf"/>
</dbReference>
<keyword evidence="4" id="KW-0472">Membrane</keyword>
<dbReference type="RefSeq" id="WP_114984438.1">
    <property type="nucleotide sequence ID" value="NZ_CP027806.1"/>
</dbReference>
<evidence type="ECO:0000256" key="3">
    <source>
        <dbReference type="ARBA" id="ARBA00022553"/>
    </source>
</evidence>
<dbReference type="SUPFAM" id="SSF55874">
    <property type="entry name" value="ATPase domain of HSP90 chaperone/DNA topoisomerase II/histidine kinase"/>
    <property type="match status" value="1"/>
</dbReference>
<dbReference type="AlphaFoldDB" id="A0A345UL65"/>
<dbReference type="OrthoDB" id="9809670at2"/>
<dbReference type="SUPFAM" id="SSF47384">
    <property type="entry name" value="Homodimeric domain of signal transducing histidine kinase"/>
    <property type="match status" value="1"/>
</dbReference>
<accession>A0A345UL65</accession>
<keyword evidence="4" id="KW-0812">Transmembrane</keyword>
<dbReference type="Gene3D" id="2.130.10.10">
    <property type="entry name" value="YVTN repeat-like/Quinoprotein amine dehydrogenase"/>
    <property type="match status" value="3"/>
</dbReference>
<dbReference type="InterPro" id="IPR003661">
    <property type="entry name" value="HisK_dim/P_dom"/>
</dbReference>
<protein>
    <recommendedName>
        <fullName evidence="2">histidine kinase</fullName>
        <ecNumber evidence="2">2.7.13.3</ecNumber>
    </recommendedName>
</protein>
<evidence type="ECO:0000256" key="4">
    <source>
        <dbReference type="SAM" id="Phobius"/>
    </source>
</evidence>
<dbReference type="InterPro" id="IPR013783">
    <property type="entry name" value="Ig-like_fold"/>
</dbReference>
<keyword evidence="3" id="KW-0597">Phosphoprotein</keyword>
<dbReference type="Pfam" id="PF00512">
    <property type="entry name" value="HisKA"/>
    <property type="match status" value="1"/>
</dbReference>
<evidence type="ECO:0000256" key="1">
    <source>
        <dbReference type="ARBA" id="ARBA00000085"/>
    </source>
</evidence>
<proteinExistence type="predicted"/>
<dbReference type="SMART" id="SM00388">
    <property type="entry name" value="HisKA"/>
    <property type="match status" value="1"/>
</dbReference>
<comment type="catalytic activity">
    <reaction evidence="1">
        <text>ATP + protein L-histidine = ADP + protein N-phospho-L-histidine.</text>
        <dbReference type="EC" id="2.7.13.3"/>
    </reaction>
</comment>
<keyword evidence="7" id="KW-1185">Reference proteome</keyword>
<dbReference type="KEGG" id="cprv:CYPRO_1967"/>
<name>A0A345UL65_9BACT</name>
<evidence type="ECO:0000313" key="6">
    <source>
        <dbReference type="EMBL" id="AXJ01217.1"/>
    </source>
</evidence>
<organism evidence="6 7">
    <name type="scientific">Cyclonatronum proteinivorum</name>
    <dbReference type="NCBI Taxonomy" id="1457365"/>
    <lineage>
        <taxon>Bacteria</taxon>
        <taxon>Pseudomonadati</taxon>
        <taxon>Balneolota</taxon>
        <taxon>Balneolia</taxon>
        <taxon>Balneolales</taxon>
        <taxon>Cyclonatronaceae</taxon>
        <taxon>Cyclonatronum</taxon>
    </lineage>
</organism>
<dbReference type="InterPro" id="IPR015943">
    <property type="entry name" value="WD40/YVTN_repeat-like_dom_sf"/>
</dbReference>